<dbReference type="InterPro" id="IPR001296">
    <property type="entry name" value="Glyco_trans_1"/>
</dbReference>
<organism evidence="3 4">
    <name type="scientific">Synechococcus elongatus PCC 11801</name>
    <dbReference type="NCBI Taxonomy" id="2219813"/>
    <lineage>
        <taxon>Bacteria</taxon>
        <taxon>Bacillati</taxon>
        <taxon>Cyanobacteriota</taxon>
        <taxon>Cyanophyceae</taxon>
        <taxon>Synechococcales</taxon>
        <taxon>Synechococcaceae</taxon>
        <taxon>Synechococcus</taxon>
    </lineage>
</organism>
<keyword evidence="1 3" id="KW-0808">Transferase</keyword>
<dbReference type="SUPFAM" id="SSF53756">
    <property type="entry name" value="UDP-Glycosyltransferase/glycogen phosphorylase"/>
    <property type="match status" value="2"/>
</dbReference>
<protein>
    <submittedName>
        <fullName evidence="3">Glycosyltransferase family 4 protein</fullName>
        <ecNumber evidence="3">2.4.-.-</ecNumber>
    </submittedName>
</protein>
<dbReference type="Proteomes" id="UP000267249">
    <property type="component" value="Chromosome"/>
</dbReference>
<reference evidence="3 4" key="1">
    <citation type="journal article" date="2018" name="Sci. Rep.">
        <title>Genome Features and Biochemical Characteristics of a Robust, Fast Growing and Naturally Transformable Cyanobacterium Synechococcus elongatus PCC 11801 Isolated from India.</title>
        <authorList>
            <person name="Jaiswal D."/>
            <person name="Sengupta A."/>
            <person name="Sohoni S."/>
            <person name="Sengupta S."/>
            <person name="Phadnavis A.G."/>
            <person name="Pakrasi H.B."/>
            <person name="Wangikar P.P."/>
        </authorList>
    </citation>
    <scope>NUCLEOTIDE SEQUENCE [LARGE SCALE GENOMIC DNA]</scope>
    <source>
        <strain evidence="3 4">PCC 11801</strain>
    </source>
</reference>
<dbReference type="PANTHER" id="PTHR46401:SF2">
    <property type="entry name" value="GLYCOSYLTRANSFERASE WBBK-RELATED"/>
    <property type="match status" value="1"/>
</dbReference>
<dbReference type="Pfam" id="PF00534">
    <property type="entry name" value="Glycos_transf_1"/>
    <property type="match status" value="1"/>
</dbReference>
<feature type="domain" description="Glycosyl transferase family 1" evidence="2">
    <location>
        <begin position="215"/>
        <end position="364"/>
    </location>
</feature>
<evidence type="ECO:0000259" key="2">
    <source>
        <dbReference type="Pfam" id="PF00534"/>
    </source>
</evidence>
<sequence>MQIGIIAPSPVPFCIGGAEKFWWGLQRAFNELTPHSAELIKLPSPENDFSSLVQSYQRFSQLKLDHFDLLISSKYPAWMVSHPNHICYLQHRLRGLYDTDNGHQRDLRLTHYSQLKKISEILSNDVDRQQINFLFSEVKSFLLREPIDSKLLDFPGQLIRQIIHYCDRIALNPSEIAGYAAISHNVAHRKNYFPDSIKPKVIHHPSDLESFYCGKNDYFFTVGRLDNAKRVSLLISAMKQAKTDIPLLIAGTGPEANTLKQQAGNDSRIHFLGFVKDREVIDLYANALAVLYVPYDEDYGLVPIEAFRSGKPVITVTDAGGPLEFVRNLKTGWVVAPKPISIAQAIDECSQNIDRAAEYGKAGQAIAETITWEKTVRELLALVEPAQQFAAPRRKHLLIGSTFPVTPPRSGGQSRIFNLYKALSYEFKVELISLGPVNSDPKTYQLTENFCEIIVPKSRAHQKVEHQLERQAGVSIGDLAATFYGDRTPQLIETINQRRSQADVLVASHPYLLPWLQPKTSTSKLVYEAHNCEFDLKQGMFAQNRKGIALAQEVLSLEAKACQQADLVVTCLEEDWQRLCELYQCQAIPHVLVPNGVNCQEVLFVNPSVRSQWKKRIGYSSFIYLFVGSWHSPNVEAARAIVGWSASFPRQEFLIVGSVGHALQQEFKKLPANVHCLGEVDARTKQVALSVADVALNPMSSGSGSNLKVVEYLASGLPLITTEFGVRALPAALQEQCLLGDLTDFPNLMQQALSNPHLHDLEVRQSARQIVEDQLDWPAIARDYAIALKRLLK</sequence>
<accession>A0AAN1QP84</accession>
<evidence type="ECO:0000313" key="4">
    <source>
        <dbReference type="Proteomes" id="UP000267249"/>
    </source>
</evidence>
<name>A0AAN1QP84_SYNEL</name>
<keyword evidence="3" id="KW-0328">Glycosyltransferase</keyword>
<dbReference type="Gene3D" id="3.40.50.2000">
    <property type="entry name" value="Glycogen Phosphorylase B"/>
    <property type="match status" value="4"/>
</dbReference>
<dbReference type="EMBL" id="CP030139">
    <property type="protein sequence ID" value="AZB73015.1"/>
    <property type="molecule type" value="Genomic_DNA"/>
</dbReference>
<proteinExistence type="predicted"/>
<dbReference type="GO" id="GO:0016757">
    <property type="term" value="F:glycosyltransferase activity"/>
    <property type="evidence" value="ECO:0007669"/>
    <property type="project" value="UniProtKB-KW"/>
</dbReference>
<evidence type="ECO:0000256" key="1">
    <source>
        <dbReference type="ARBA" id="ARBA00022679"/>
    </source>
</evidence>
<evidence type="ECO:0000313" key="3">
    <source>
        <dbReference type="EMBL" id="AZB73015.1"/>
    </source>
</evidence>
<dbReference type="EC" id="2.4.-.-" evidence="3"/>
<dbReference type="CDD" id="cd03801">
    <property type="entry name" value="GT4_PimA-like"/>
    <property type="match status" value="2"/>
</dbReference>
<dbReference type="RefSeq" id="WP_208673394.1">
    <property type="nucleotide sequence ID" value="NZ_CP030139.2"/>
</dbReference>
<dbReference type="AlphaFoldDB" id="A0AAN1QP84"/>
<dbReference type="Pfam" id="PF13692">
    <property type="entry name" value="Glyco_trans_1_4"/>
    <property type="match status" value="1"/>
</dbReference>
<dbReference type="GO" id="GO:0009103">
    <property type="term" value="P:lipopolysaccharide biosynthetic process"/>
    <property type="evidence" value="ECO:0007669"/>
    <property type="project" value="TreeGrafter"/>
</dbReference>
<dbReference type="PANTHER" id="PTHR46401">
    <property type="entry name" value="GLYCOSYLTRANSFERASE WBBK-RELATED"/>
    <property type="match status" value="1"/>
</dbReference>
<gene>
    <name evidence="3" type="ORF">DOP62_10040</name>
</gene>